<protein>
    <recommendedName>
        <fullName evidence="2">Protein kinase domain-containing protein</fullName>
    </recommendedName>
</protein>
<dbReference type="PANTHER" id="PTHR24359:SF1">
    <property type="entry name" value="INHIBITOR OF NUCLEAR FACTOR KAPPA-B KINASE EPSILON SUBUNIT HOMOLOG 1-RELATED"/>
    <property type="match status" value="1"/>
</dbReference>
<proteinExistence type="predicted"/>
<dbReference type="Pfam" id="PF00069">
    <property type="entry name" value="Pkinase"/>
    <property type="match status" value="1"/>
</dbReference>
<keyword evidence="4" id="KW-1185">Reference proteome</keyword>
<dbReference type="InterPro" id="IPR011009">
    <property type="entry name" value="Kinase-like_dom_sf"/>
</dbReference>
<dbReference type="SMART" id="SM00220">
    <property type="entry name" value="S_TKc"/>
    <property type="match status" value="1"/>
</dbReference>
<dbReference type="EMBL" id="JAAMPI010001265">
    <property type="protein sequence ID" value="KAF4625922.1"/>
    <property type="molecule type" value="Genomic_DNA"/>
</dbReference>
<dbReference type="AlphaFoldDB" id="A0A8H4R9H7"/>
<dbReference type="Gene3D" id="3.30.200.20">
    <property type="entry name" value="Phosphorylase Kinase, domain 1"/>
    <property type="match status" value="1"/>
</dbReference>
<evidence type="ECO:0000313" key="3">
    <source>
        <dbReference type="EMBL" id="KAF4625922.1"/>
    </source>
</evidence>
<dbReference type="GO" id="GO:0004674">
    <property type="term" value="F:protein serine/threonine kinase activity"/>
    <property type="evidence" value="ECO:0007669"/>
    <property type="project" value="TreeGrafter"/>
</dbReference>
<feature type="region of interest" description="Disordered" evidence="1">
    <location>
        <begin position="531"/>
        <end position="579"/>
    </location>
</feature>
<dbReference type="SUPFAM" id="SSF56112">
    <property type="entry name" value="Protein kinase-like (PK-like)"/>
    <property type="match status" value="1"/>
</dbReference>
<sequence>MDTPDSSGDESDKTLSEVLYDTLAERGDDVVRRELDLANEPYDAEIVAFILNHAKKIFAIAAVADSNPSWLLRAMKIFQSNGIKDSSLSAEITDNGGSSPQTASFNERLLKLQKLDPPVFSTARSNYDFARETIFPFTEIERDIKGGAFSSVHKVSIHQDHYQDTDCIENERPTHFAIKKIVPPDKYERERMAQSWGREATTLKTMNMRKKQHIVRFITAFTRGGPDTEKSYYLMFEWADGGSLEDLWRENPKPALSTELVKEAVMQFRGLAEALYATHYQENGVGFRHGDVKPENILRFRPRPESILGTLKIGDWGLAKYHNTATILRGENTTTKYGTALYEPPEVELGDVTVLGRRYDIWSMGCIILELIIWLLYGYDDVKRFRAEIKGDSAKQVPCYRIENNNQAKVHEIVVRWMHHIAQDPACAGDLAMGELLKLVRTRLLVVELPPSIGQTMYIKEWNPEISQGSSDMQTPTIAVTPESRPVESDLQPGLRGQAYRATSKDLMAYLDNQILDEDHAEDFWFREAPPEFQRRGPPEPIKISIKDESGFLMPSKEPMRQSSRDRGPVSGMRRLEVQDQKFVPAVPYT</sequence>
<dbReference type="GO" id="GO:0005524">
    <property type="term" value="F:ATP binding"/>
    <property type="evidence" value="ECO:0007669"/>
    <property type="project" value="InterPro"/>
</dbReference>
<dbReference type="CDD" id="cd00180">
    <property type="entry name" value="PKc"/>
    <property type="match status" value="1"/>
</dbReference>
<dbReference type="PROSITE" id="PS50011">
    <property type="entry name" value="PROTEIN_KINASE_DOM"/>
    <property type="match status" value="1"/>
</dbReference>
<organism evidence="3 4">
    <name type="scientific">Cudoniella acicularis</name>
    <dbReference type="NCBI Taxonomy" id="354080"/>
    <lineage>
        <taxon>Eukaryota</taxon>
        <taxon>Fungi</taxon>
        <taxon>Dikarya</taxon>
        <taxon>Ascomycota</taxon>
        <taxon>Pezizomycotina</taxon>
        <taxon>Leotiomycetes</taxon>
        <taxon>Helotiales</taxon>
        <taxon>Tricladiaceae</taxon>
        <taxon>Cudoniella</taxon>
    </lineage>
</organism>
<dbReference type="Proteomes" id="UP000566819">
    <property type="component" value="Unassembled WGS sequence"/>
</dbReference>
<accession>A0A8H4R9H7</accession>
<dbReference type="Gene3D" id="1.10.510.10">
    <property type="entry name" value="Transferase(Phosphotransferase) domain 1"/>
    <property type="match status" value="1"/>
</dbReference>
<dbReference type="InterPro" id="IPR000719">
    <property type="entry name" value="Prot_kinase_dom"/>
</dbReference>
<comment type="caution">
    <text evidence="3">The sequence shown here is derived from an EMBL/GenBank/DDBJ whole genome shotgun (WGS) entry which is preliminary data.</text>
</comment>
<reference evidence="3 4" key="1">
    <citation type="submission" date="2020-03" db="EMBL/GenBank/DDBJ databases">
        <title>Draft Genome Sequence of Cudoniella acicularis.</title>
        <authorList>
            <person name="Buettner E."/>
            <person name="Kellner H."/>
        </authorList>
    </citation>
    <scope>NUCLEOTIDE SEQUENCE [LARGE SCALE GENOMIC DNA]</scope>
    <source>
        <strain evidence="3 4">DSM 108380</strain>
    </source>
</reference>
<evidence type="ECO:0000313" key="4">
    <source>
        <dbReference type="Proteomes" id="UP000566819"/>
    </source>
</evidence>
<feature type="compositionally biased region" description="Basic and acidic residues" evidence="1">
    <location>
        <begin position="558"/>
        <end position="579"/>
    </location>
</feature>
<name>A0A8H4R9H7_9HELO</name>
<gene>
    <name evidence="3" type="ORF">G7Y89_g12243</name>
</gene>
<evidence type="ECO:0000256" key="1">
    <source>
        <dbReference type="SAM" id="MobiDB-lite"/>
    </source>
</evidence>
<dbReference type="PANTHER" id="PTHR24359">
    <property type="entry name" value="SERINE/THREONINE-PROTEIN KINASE SBK1"/>
    <property type="match status" value="1"/>
</dbReference>
<evidence type="ECO:0000259" key="2">
    <source>
        <dbReference type="PROSITE" id="PS50011"/>
    </source>
</evidence>
<dbReference type="OrthoDB" id="3557021at2759"/>
<feature type="domain" description="Protein kinase" evidence="2">
    <location>
        <begin position="138"/>
        <end position="495"/>
    </location>
</feature>